<dbReference type="AlphaFoldDB" id="A0AAN1NRW9"/>
<organism evidence="13 14">
    <name type="scientific">Pantoea vagans</name>
    <dbReference type="NCBI Taxonomy" id="470934"/>
    <lineage>
        <taxon>Bacteria</taxon>
        <taxon>Pseudomonadati</taxon>
        <taxon>Pseudomonadota</taxon>
        <taxon>Gammaproteobacteria</taxon>
        <taxon>Enterobacterales</taxon>
        <taxon>Erwiniaceae</taxon>
        <taxon>Pantoea</taxon>
    </lineage>
</organism>
<dbReference type="RefSeq" id="WP_013358097.1">
    <property type="nucleotide sequence ID" value="NZ_CP028349.1"/>
</dbReference>
<feature type="transmembrane region" description="Helical" evidence="11">
    <location>
        <begin position="153"/>
        <end position="172"/>
    </location>
</feature>
<gene>
    <name evidence="13" type="ORF">C9381_13385</name>
</gene>
<feature type="transmembrane region" description="Helical" evidence="11">
    <location>
        <begin position="120"/>
        <end position="141"/>
    </location>
</feature>
<dbReference type="SUPFAM" id="SSF54631">
    <property type="entry name" value="CBS-domain pair"/>
    <property type="match status" value="1"/>
</dbReference>
<dbReference type="PANTHER" id="PTHR22777">
    <property type="entry name" value="HEMOLYSIN-RELATED"/>
    <property type="match status" value="1"/>
</dbReference>
<dbReference type="InterPro" id="IPR005170">
    <property type="entry name" value="Transptr-assoc_dom"/>
</dbReference>
<keyword evidence="5" id="KW-0677">Repeat</keyword>
<keyword evidence="8 11" id="KW-0472">Membrane</keyword>
<dbReference type="PANTHER" id="PTHR22777:SF15">
    <property type="entry name" value="UPF0053 INNER MEMBRANE PROTEIN YOAE"/>
    <property type="match status" value="1"/>
</dbReference>
<evidence type="ECO:0000256" key="10">
    <source>
        <dbReference type="SAM" id="MobiDB-lite"/>
    </source>
</evidence>
<evidence type="ECO:0000313" key="14">
    <source>
        <dbReference type="Proteomes" id="UP000241538"/>
    </source>
</evidence>
<dbReference type="InterPro" id="IPR016169">
    <property type="entry name" value="FAD-bd_PCMH_sub2"/>
</dbReference>
<comment type="similarity">
    <text evidence="2">Belongs to the UPF0053 family.</text>
</comment>
<dbReference type="Gene3D" id="3.30.465.10">
    <property type="match status" value="1"/>
</dbReference>
<feature type="compositionally biased region" description="Low complexity" evidence="10">
    <location>
        <begin position="265"/>
        <end position="284"/>
    </location>
</feature>
<proteinExistence type="inferred from homology"/>
<evidence type="ECO:0000259" key="12">
    <source>
        <dbReference type="PROSITE" id="PS51371"/>
    </source>
</evidence>
<dbReference type="InterPro" id="IPR044751">
    <property type="entry name" value="Ion_transp-like_CBS"/>
</dbReference>
<feature type="domain" description="CBS" evidence="12">
    <location>
        <begin position="378"/>
        <end position="435"/>
    </location>
</feature>
<evidence type="ECO:0000256" key="8">
    <source>
        <dbReference type="ARBA" id="ARBA00023136"/>
    </source>
</evidence>
<keyword evidence="3" id="KW-1003">Cell membrane</keyword>
<feature type="transmembrane region" description="Helical" evidence="11">
    <location>
        <begin position="184"/>
        <end position="207"/>
    </location>
</feature>
<dbReference type="InterPro" id="IPR046342">
    <property type="entry name" value="CBS_dom_sf"/>
</dbReference>
<feature type="transmembrane region" description="Helical" evidence="11">
    <location>
        <begin position="75"/>
        <end position="99"/>
    </location>
</feature>
<dbReference type="Gene3D" id="3.10.580.10">
    <property type="entry name" value="CBS-domain"/>
    <property type="match status" value="1"/>
</dbReference>
<dbReference type="Pfam" id="PF00571">
    <property type="entry name" value="CBS"/>
    <property type="match status" value="1"/>
</dbReference>
<dbReference type="Proteomes" id="UP000241538">
    <property type="component" value="Chromosome"/>
</dbReference>
<dbReference type="EMBL" id="CP028349">
    <property type="protein sequence ID" value="AVV38130.1"/>
    <property type="molecule type" value="Genomic_DNA"/>
</dbReference>
<keyword evidence="7 9" id="KW-0129">CBS domain</keyword>
<evidence type="ECO:0000256" key="5">
    <source>
        <dbReference type="ARBA" id="ARBA00022737"/>
    </source>
</evidence>
<keyword evidence="4 11" id="KW-0812">Transmembrane</keyword>
<dbReference type="SMART" id="SM01091">
    <property type="entry name" value="CorC_HlyC"/>
    <property type="match status" value="1"/>
</dbReference>
<reference evidence="13 14" key="1">
    <citation type="journal article" date="2018" name="Int J Genomics">
        <title>Comparative Genomics Analysis of Plasmid pPV989-94 from a Clinical Isolate of Pantoea vagans PV989.</title>
        <authorList>
            <person name="Xu L."/>
            <person name="Yin M."/>
            <person name="Zhu T."/>
            <person name="Lu J."/>
            <person name="Bao Q."/>
        </authorList>
    </citation>
    <scope>NUCLEOTIDE SEQUENCE [LARGE SCALE GENOMIC DNA]</scope>
    <source>
        <strain evidence="13 14">PV989</strain>
    </source>
</reference>
<evidence type="ECO:0000256" key="9">
    <source>
        <dbReference type="PROSITE-ProRule" id="PRU00703"/>
    </source>
</evidence>
<dbReference type="GO" id="GO:0050660">
    <property type="term" value="F:flavin adenine dinucleotide binding"/>
    <property type="evidence" value="ECO:0007669"/>
    <property type="project" value="InterPro"/>
</dbReference>
<evidence type="ECO:0000256" key="11">
    <source>
        <dbReference type="SAM" id="Phobius"/>
    </source>
</evidence>
<protein>
    <submittedName>
        <fullName evidence="13">TerC family protein</fullName>
    </submittedName>
</protein>
<dbReference type="Pfam" id="PF03471">
    <property type="entry name" value="CorC_HlyC"/>
    <property type="match status" value="1"/>
</dbReference>
<dbReference type="FunFam" id="3.10.580.10:FF:000008">
    <property type="entry name" value="Integral membrane protein TerC"/>
    <property type="match status" value="1"/>
</dbReference>
<dbReference type="PROSITE" id="PS51371">
    <property type="entry name" value="CBS"/>
    <property type="match status" value="2"/>
</dbReference>
<feature type="transmembrane region" description="Helical" evidence="11">
    <location>
        <begin position="213"/>
        <end position="231"/>
    </location>
</feature>
<evidence type="ECO:0000256" key="1">
    <source>
        <dbReference type="ARBA" id="ARBA00004651"/>
    </source>
</evidence>
<dbReference type="Pfam" id="PF03741">
    <property type="entry name" value="TerC"/>
    <property type="match status" value="1"/>
</dbReference>
<evidence type="ECO:0000256" key="3">
    <source>
        <dbReference type="ARBA" id="ARBA00022475"/>
    </source>
</evidence>
<feature type="transmembrane region" description="Helical" evidence="11">
    <location>
        <begin position="12"/>
        <end position="36"/>
    </location>
</feature>
<name>A0AAN1NRW9_9GAMM</name>
<evidence type="ECO:0000313" key="13">
    <source>
        <dbReference type="EMBL" id="AVV38130.1"/>
    </source>
</evidence>
<feature type="region of interest" description="Disordered" evidence="10">
    <location>
        <begin position="261"/>
        <end position="284"/>
    </location>
</feature>
<comment type="subcellular location">
    <subcellularLocation>
        <location evidence="1">Cell membrane</location>
        <topology evidence="1">Multi-pass membrane protein</topology>
    </subcellularLocation>
</comment>
<dbReference type="InterPro" id="IPR036318">
    <property type="entry name" value="FAD-bd_PCMH-like_sf"/>
</dbReference>
<keyword evidence="6 11" id="KW-1133">Transmembrane helix</keyword>
<evidence type="ECO:0000256" key="2">
    <source>
        <dbReference type="ARBA" id="ARBA00006337"/>
    </source>
</evidence>
<dbReference type="SUPFAM" id="SSF56176">
    <property type="entry name" value="FAD-binding/transporter-associated domain-like"/>
    <property type="match status" value="1"/>
</dbReference>
<dbReference type="CDD" id="cd04590">
    <property type="entry name" value="CBS_pair_CorC_HlyC_assoc"/>
    <property type="match status" value="1"/>
</dbReference>
<dbReference type="InterPro" id="IPR005496">
    <property type="entry name" value="Integral_membrane_TerC"/>
</dbReference>
<evidence type="ECO:0000256" key="7">
    <source>
        <dbReference type="ARBA" id="ARBA00023122"/>
    </source>
</evidence>
<feature type="transmembrane region" description="Helical" evidence="11">
    <location>
        <begin position="48"/>
        <end position="69"/>
    </location>
</feature>
<evidence type="ECO:0000256" key="6">
    <source>
        <dbReference type="ARBA" id="ARBA00022989"/>
    </source>
</evidence>
<feature type="domain" description="CBS" evidence="12">
    <location>
        <begin position="314"/>
        <end position="373"/>
    </location>
</feature>
<evidence type="ECO:0000256" key="4">
    <source>
        <dbReference type="ARBA" id="ARBA00022692"/>
    </source>
</evidence>
<dbReference type="InterPro" id="IPR000644">
    <property type="entry name" value="CBS_dom"/>
</dbReference>
<sequence>MEFLFDPSIWAGLLTLIVLEIVLGIDNLVFIAILADKLPPKQRDKARLIGLSLALVMRLGLLSLISWIVTLTTPLFSVGGFSFSGRDLILLFGGFFLLFKATMELHERLENRQLDGSANRGYASFWAVVLQIVVLDAVFSLDAVITAVGMVNHLPVMMTAVVIAMGVMLLASKPLTNFVNAHPTVVVLCLSFLLMIGLSLVAEGFGFHIPKGYLYAAIGFSILIELFNQIARRNFIRHQSNRPMRERTAEAILRLMGGRNRAQTASNGNSSSNTSTSEESALTEAMPQEAFKDEERYMINGVLTLASRSIRSIMTPRGDISWVDANRPVDEIRGQLLDTPHSLFPVCRGELDEIVGVVRAKELLVALEKGVDVATFAANTPTIVVPETLDPINLLGVLRRAKGSFVIVTNEFGVVQGLITPLDVLEAIAGEFPDEDETPDIVADGDGWLVKGGTDLHSLQQLLDFHELVDPTEDHASLAGLLIEQKGQLPLPGEVIDITPLHFQIIEATDYRIDLVRVTKDKPHDEEEEG</sequence>
<dbReference type="GO" id="GO:0005886">
    <property type="term" value="C:plasma membrane"/>
    <property type="evidence" value="ECO:0007669"/>
    <property type="project" value="UniProtKB-SubCell"/>
</dbReference>
<accession>A0AAN1NRW9</accession>